<sequence length="805" mass="90160">MEGATSTLLHSYGLGPRGPNQSLGSELPRGPHQATQASSGPPRPEGHHHKPFFYMQPSQPFLPVQSLQWPVPMPVSYNPYYGYSSLGYGLPMMHHYQQNPYMEPPGFIVPHTHLHLMDYRRMLNSQYYQTMAYHSRRFRYQQNSTGKEMTNSEVQTEPLAAAQRPSSQNSNEPSENVSSIPTSRLLPTALVVHDEEQLSQRQEVVHSSTKGTPSNGFLIETEEVRIQCCATPVGLQLLHAHEAAEMSQSFSQDVVQCSSILQSSVLQDQRLHFPEQDCTDALQVCPDILLVGKPSADEKIPSLDQPKNQGDPVTAVVNLSSQEAAFDKAEMKNDDQNTASKNLHLKVVHLPFDPKFLDELRKMESTVWSVGQTLPPPQVESQTGTINTVNDAQTAGAEVTAPEMLILKEDVSTKIIAVSVIPTLPEVEDMVPTEDRPGNETASEGVCPLKDGPVLGGTRLSEITCMGDVAAEPNVCEINGQDHQDTSFESLPAYLPSTNWLSDFDNFYYSRKFPSAPKKQNRPHGSRGLDIRGRRKLDLEYREQPNVHKQKLDRQSLSDHECCISRSFNENLFSPYVSKTDRLCSRCLAKRRICTSPNSGRDPRSLKRKAVPFQQWNDTLLPTCEACKSHSKRRQTGKGSNTDLCGACHGHDTEGDSSGNSSCCTGQKWRAPDESKKLTDLKRPLASKQNLNQCPTPTYPKLREKNCLYDEPHHQPVAQERLHHCPHSNTLQGMDENCVIPVSLHDKWRNMDQTCLTRRLQTGKSWRNVMPNNDISKNECRSLHLNKHKNSQPQAPGTLTKDTRC</sequence>
<dbReference type="OrthoDB" id="9946561at2759"/>
<dbReference type="AlphaFoldDB" id="A0A8S4AN14"/>
<dbReference type="PANTHER" id="PTHR38654:SF1">
    <property type="entry name" value="BUCKY BALL"/>
    <property type="match status" value="1"/>
</dbReference>
<dbReference type="Proteomes" id="UP000677803">
    <property type="component" value="Unassembled WGS sequence"/>
</dbReference>
<feature type="compositionally biased region" description="Polar residues" evidence="1">
    <location>
        <begin position="144"/>
        <end position="155"/>
    </location>
</feature>
<proteinExistence type="predicted"/>
<feature type="region of interest" description="Disordered" evidence="1">
    <location>
        <begin position="1"/>
        <end position="52"/>
    </location>
</feature>
<evidence type="ECO:0000313" key="2">
    <source>
        <dbReference type="EMBL" id="CAG5896082.1"/>
    </source>
</evidence>
<dbReference type="InterPro" id="IPR053309">
    <property type="entry name" value="Balbiani_Body_Formation"/>
</dbReference>
<accession>A0A8S4AN14</accession>
<evidence type="ECO:0000256" key="1">
    <source>
        <dbReference type="SAM" id="MobiDB-lite"/>
    </source>
</evidence>
<protein>
    <submittedName>
        <fullName evidence="2">(Atlantic silverside) hypothetical protein</fullName>
    </submittedName>
</protein>
<feature type="compositionally biased region" description="Low complexity" evidence="1">
    <location>
        <begin position="165"/>
        <end position="179"/>
    </location>
</feature>
<organism evidence="2 3">
    <name type="scientific">Menidia menidia</name>
    <name type="common">Atlantic silverside</name>
    <dbReference type="NCBI Taxonomy" id="238744"/>
    <lineage>
        <taxon>Eukaryota</taxon>
        <taxon>Metazoa</taxon>
        <taxon>Chordata</taxon>
        <taxon>Craniata</taxon>
        <taxon>Vertebrata</taxon>
        <taxon>Euteleostomi</taxon>
        <taxon>Actinopterygii</taxon>
        <taxon>Neopterygii</taxon>
        <taxon>Teleostei</taxon>
        <taxon>Neoteleostei</taxon>
        <taxon>Acanthomorphata</taxon>
        <taxon>Ovalentaria</taxon>
        <taxon>Atherinomorphae</taxon>
        <taxon>Atheriniformes</taxon>
        <taxon>Atherinopsidae</taxon>
        <taxon>Menidiinae</taxon>
        <taxon>Menidia</taxon>
    </lineage>
</organism>
<dbReference type="EMBL" id="CAJRST010006668">
    <property type="protein sequence ID" value="CAG5896082.1"/>
    <property type="molecule type" value="Genomic_DNA"/>
</dbReference>
<dbReference type="PANTHER" id="PTHR38654">
    <property type="entry name" value="BUCKY BALL-RELATED"/>
    <property type="match status" value="1"/>
</dbReference>
<name>A0A8S4AN14_9TELE</name>
<keyword evidence="3" id="KW-1185">Reference proteome</keyword>
<comment type="caution">
    <text evidence="2">The sequence shown here is derived from an EMBL/GenBank/DDBJ whole genome shotgun (WGS) entry which is preliminary data.</text>
</comment>
<evidence type="ECO:0000313" key="3">
    <source>
        <dbReference type="Proteomes" id="UP000677803"/>
    </source>
</evidence>
<feature type="region of interest" description="Disordered" evidence="1">
    <location>
        <begin position="144"/>
        <end position="182"/>
    </location>
</feature>
<feature type="region of interest" description="Disordered" evidence="1">
    <location>
        <begin position="429"/>
        <end position="450"/>
    </location>
</feature>
<feature type="region of interest" description="Disordered" evidence="1">
    <location>
        <begin position="515"/>
        <end position="534"/>
    </location>
</feature>
<gene>
    <name evidence="2" type="ORF">MMEN_LOCUS7110</name>
</gene>
<reference evidence="2" key="1">
    <citation type="submission" date="2021-05" db="EMBL/GenBank/DDBJ databases">
        <authorList>
            <person name="Tigano A."/>
        </authorList>
    </citation>
    <scope>NUCLEOTIDE SEQUENCE</scope>
</reference>